<dbReference type="AlphaFoldDB" id="A0A919G1K7"/>
<organism evidence="1 2">
    <name type="scientific">Streptomyces sulfonofaciens</name>
    <dbReference type="NCBI Taxonomy" id="68272"/>
    <lineage>
        <taxon>Bacteria</taxon>
        <taxon>Bacillati</taxon>
        <taxon>Actinomycetota</taxon>
        <taxon>Actinomycetes</taxon>
        <taxon>Kitasatosporales</taxon>
        <taxon>Streptomycetaceae</taxon>
        <taxon>Streptomyces</taxon>
    </lineage>
</organism>
<keyword evidence="2" id="KW-1185">Reference proteome</keyword>
<name>A0A919G1K7_9ACTN</name>
<dbReference type="Proteomes" id="UP000603708">
    <property type="component" value="Unassembled WGS sequence"/>
</dbReference>
<comment type="caution">
    <text evidence="1">The sequence shown here is derived from an EMBL/GenBank/DDBJ whole genome shotgun (WGS) entry which is preliminary data.</text>
</comment>
<proteinExistence type="predicted"/>
<protein>
    <submittedName>
        <fullName evidence="1">Uncharacterized protein</fullName>
    </submittedName>
</protein>
<reference evidence="1" key="2">
    <citation type="submission" date="2020-09" db="EMBL/GenBank/DDBJ databases">
        <authorList>
            <person name="Sun Q."/>
            <person name="Ohkuma M."/>
        </authorList>
    </citation>
    <scope>NUCLEOTIDE SEQUENCE</scope>
    <source>
        <strain evidence="1">JCM 5069</strain>
    </source>
</reference>
<evidence type="ECO:0000313" key="1">
    <source>
        <dbReference type="EMBL" id="GHH76463.1"/>
    </source>
</evidence>
<accession>A0A919G1K7</accession>
<evidence type="ECO:0000313" key="2">
    <source>
        <dbReference type="Proteomes" id="UP000603708"/>
    </source>
</evidence>
<reference evidence="1" key="1">
    <citation type="journal article" date="2014" name="Int. J. Syst. Evol. Microbiol.">
        <title>Complete genome sequence of Corynebacterium casei LMG S-19264T (=DSM 44701T), isolated from a smear-ripened cheese.</title>
        <authorList>
            <consortium name="US DOE Joint Genome Institute (JGI-PGF)"/>
            <person name="Walter F."/>
            <person name="Albersmeier A."/>
            <person name="Kalinowski J."/>
            <person name="Ruckert C."/>
        </authorList>
    </citation>
    <scope>NUCLEOTIDE SEQUENCE</scope>
    <source>
        <strain evidence="1">JCM 5069</strain>
    </source>
</reference>
<dbReference type="EMBL" id="BNCD01000005">
    <property type="protein sequence ID" value="GHH76463.1"/>
    <property type="molecule type" value="Genomic_DNA"/>
</dbReference>
<gene>
    <name evidence="1" type="ORF">GCM10018793_22200</name>
</gene>
<sequence>MLATLGTLLGCSGPAERKEYKVPKALCGVPVDPALVSAFLPPGKKIETYEATPVPSIVHCHVAVDGKLALVTSQEWREERDDVVSVARAFPQVKKAELKDGSNLLYTGTGAVQQTGSCVNTARPRHELYAAVQVYASVQEDAPAMKKLISAYTRAVERSAECRAGSD</sequence>